<feature type="compositionally biased region" description="Low complexity" evidence="1">
    <location>
        <begin position="365"/>
        <end position="378"/>
    </location>
</feature>
<evidence type="ECO:0000313" key="3">
    <source>
        <dbReference type="Proteomes" id="UP001159427"/>
    </source>
</evidence>
<accession>A0ABN8M6Q1</accession>
<name>A0ABN8M6Q1_9CNID</name>
<comment type="caution">
    <text evidence="2">The sequence shown here is derived from an EMBL/GenBank/DDBJ whole genome shotgun (WGS) entry which is preliminary data.</text>
</comment>
<evidence type="ECO:0000256" key="1">
    <source>
        <dbReference type="SAM" id="MobiDB-lite"/>
    </source>
</evidence>
<dbReference type="Proteomes" id="UP001159427">
    <property type="component" value="Unassembled WGS sequence"/>
</dbReference>
<feature type="compositionally biased region" description="Polar residues" evidence="1">
    <location>
        <begin position="337"/>
        <end position="347"/>
    </location>
</feature>
<feature type="compositionally biased region" description="Polar residues" evidence="1">
    <location>
        <begin position="380"/>
        <end position="390"/>
    </location>
</feature>
<protein>
    <submittedName>
        <fullName evidence="2">Uncharacterized protein</fullName>
    </submittedName>
</protein>
<feature type="compositionally biased region" description="Basic and acidic residues" evidence="1">
    <location>
        <begin position="133"/>
        <end position="158"/>
    </location>
</feature>
<sequence length="440" mass="50794">MVRNWMDLRVVHGAANSFTGSMFVPRGEPQFVEFRSREELNARRADVKNRPFTQAVFSKDVDPRQVFSPAERHQNGAQRPEFTSLADVYEGALRNVLGIQLHLTLDDQQSFAQDTINDLLFRDKSSSSQNRSSRQENLKRRSENYQKDRLGEESKDIKNSASFQGRTLLRDPRRMSPGCSAFHVPPKKARMDEEMKYAERSYPMDRYGVPHHGPNFHSDYSNSFPSPRGSPGMYHRRLNGPEAVTHVYRTNGMHIPVARDHYSPWPVFGHHRDVPTLFPVRCSVVENERRFHRGFVEEEKRRRMDLACLNGFAHEKTSVRVKIEETKEEYLKRDQKPSPTDKQSSSTPEKDIRLEKPRGEREKLSPASPSKSKSNALLTSCLSSRSSPVNHGTGAIDFRMETRYRSALRKMESRREGRKGRGEDAKEEFLFKLGLERIEA</sequence>
<organism evidence="2 3">
    <name type="scientific">Porites evermanni</name>
    <dbReference type="NCBI Taxonomy" id="104178"/>
    <lineage>
        <taxon>Eukaryota</taxon>
        <taxon>Metazoa</taxon>
        <taxon>Cnidaria</taxon>
        <taxon>Anthozoa</taxon>
        <taxon>Hexacorallia</taxon>
        <taxon>Scleractinia</taxon>
        <taxon>Fungiina</taxon>
        <taxon>Poritidae</taxon>
        <taxon>Porites</taxon>
    </lineage>
</organism>
<feature type="region of interest" description="Disordered" evidence="1">
    <location>
        <begin position="329"/>
        <end position="393"/>
    </location>
</feature>
<proteinExistence type="predicted"/>
<evidence type="ECO:0000313" key="2">
    <source>
        <dbReference type="EMBL" id="CAH3025136.1"/>
    </source>
</evidence>
<dbReference type="EMBL" id="CALNXI010000338">
    <property type="protein sequence ID" value="CAH3025136.1"/>
    <property type="molecule type" value="Genomic_DNA"/>
</dbReference>
<gene>
    <name evidence="2" type="ORF">PEVE_00025138</name>
</gene>
<reference evidence="2 3" key="1">
    <citation type="submission" date="2022-05" db="EMBL/GenBank/DDBJ databases">
        <authorList>
            <consortium name="Genoscope - CEA"/>
            <person name="William W."/>
        </authorList>
    </citation>
    <scope>NUCLEOTIDE SEQUENCE [LARGE SCALE GENOMIC DNA]</scope>
</reference>
<feature type="compositionally biased region" description="Basic and acidic residues" evidence="1">
    <location>
        <begin position="348"/>
        <end position="364"/>
    </location>
</feature>
<keyword evidence="3" id="KW-1185">Reference proteome</keyword>
<feature type="region of interest" description="Disordered" evidence="1">
    <location>
        <begin position="123"/>
        <end position="185"/>
    </location>
</feature>